<evidence type="ECO:0000259" key="3">
    <source>
        <dbReference type="PROSITE" id="PS50801"/>
    </source>
</evidence>
<name>A0A495X0H2_9PSEU</name>
<evidence type="ECO:0000313" key="4">
    <source>
        <dbReference type="EMBL" id="RKT67159.1"/>
    </source>
</evidence>
<comment type="similarity">
    <text evidence="1 2">Belongs to the anti-sigma-factor antagonist family.</text>
</comment>
<dbReference type="CDD" id="cd07043">
    <property type="entry name" value="STAS_anti-anti-sigma_factors"/>
    <property type="match status" value="1"/>
</dbReference>
<keyword evidence="5" id="KW-1185">Reference proteome</keyword>
<comment type="caution">
    <text evidence="4">The sequence shown here is derived from an EMBL/GenBank/DDBJ whole genome shotgun (WGS) entry which is preliminary data.</text>
</comment>
<dbReference type="Gene3D" id="3.30.750.24">
    <property type="entry name" value="STAS domain"/>
    <property type="match status" value="1"/>
</dbReference>
<dbReference type="NCBIfam" id="TIGR00377">
    <property type="entry name" value="ant_ant_sig"/>
    <property type="match status" value="1"/>
</dbReference>
<dbReference type="PROSITE" id="PS50801">
    <property type="entry name" value="STAS"/>
    <property type="match status" value="1"/>
</dbReference>
<dbReference type="InterPro" id="IPR002645">
    <property type="entry name" value="STAS_dom"/>
</dbReference>
<dbReference type="AlphaFoldDB" id="A0A495X0H2"/>
<evidence type="ECO:0000313" key="5">
    <source>
        <dbReference type="Proteomes" id="UP000272729"/>
    </source>
</evidence>
<dbReference type="EMBL" id="RBXR01000001">
    <property type="protein sequence ID" value="RKT67159.1"/>
    <property type="molecule type" value="Genomic_DNA"/>
</dbReference>
<dbReference type="InterPro" id="IPR003658">
    <property type="entry name" value="Anti-sigma_ant"/>
</dbReference>
<dbReference type="Pfam" id="PF01740">
    <property type="entry name" value="STAS"/>
    <property type="match status" value="1"/>
</dbReference>
<dbReference type="GO" id="GO:0043856">
    <property type="term" value="F:anti-sigma factor antagonist activity"/>
    <property type="evidence" value="ECO:0007669"/>
    <property type="project" value="InterPro"/>
</dbReference>
<sequence length="127" mass="13608">MVQDGGNGYLRTETSEVDGVVVLRLAGELDMVSERVPEDEVRARIADRPPAVVLDLREVTFFGSNGISLVLGALQEARRHAVGFALVADSRPVLRPLEVTDVLAVVRVFGTVDDAVASLLDVPVRSA</sequence>
<evidence type="ECO:0000256" key="1">
    <source>
        <dbReference type="ARBA" id="ARBA00009013"/>
    </source>
</evidence>
<accession>A0A495X0H2</accession>
<dbReference type="SUPFAM" id="SSF52091">
    <property type="entry name" value="SpoIIaa-like"/>
    <property type="match status" value="1"/>
</dbReference>
<dbReference type="Proteomes" id="UP000272729">
    <property type="component" value="Unassembled WGS sequence"/>
</dbReference>
<reference evidence="4 5" key="1">
    <citation type="submission" date="2018-10" db="EMBL/GenBank/DDBJ databases">
        <title>Sequencing the genomes of 1000 actinobacteria strains.</title>
        <authorList>
            <person name="Klenk H.-P."/>
        </authorList>
    </citation>
    <scope>NUCLEOTIDE SEQUENCE [LARGE SCALE GENOMIC DNA]</scope>
    <source>
        <strain evidence="4 5">DSM 43911</strain>
    </source>
</reference>
<evidence type="ECO:0000256" key="2">
    <source>
        <dbReference type="RuleBase" id="RU003749"/>
    </source>
</evidence>
<organism evidence="4 5">
    <name type="scientific">Saccharothrix variisporea</name>
    <dbReference type="NCBI Taxonomy" id="543527"/>
    <lineage>
        <taxon>Bacteria</taxon>
        <taxon>Bacillati</taxon>
        <taxon>Actinomycetota</taxon>
        <taxon>Actinomycetes</taxon>
        <taxon>Pseudonocardiales</taxon>
        <taxon>Pseudonocardiaceae</taxon>
        <taxon>Saccharothrix</taxon>
    </lineage>
</organism>
<feature type="domain" description="STAS" evidence="3">
    <location>
        <begin position="10"/>
        <end position="119"/>
    </location>
</feature>
<dbReference type="PANTHER" id="PTHR33495">
    <property type="entry name" value="ANTI-SIGMA FACTOR ANTAGONIST TM_1081-RELATED-RELATED"/>
    <property type="match status" value="1"/>
</dbReference>
<dbReference type="PANTHER" id="PTHR33495:SF13">
    <property type="entry name" value="ANTI-SIGMA-F FACTOR ANTAGONIST RSFB"/>
    <property type="match status" value="1"/>
</dbReference>
<protein>
    <recommendedName>
        <fullName evidence="2">Anti-sigma factor antagonist</fullName>
    </recommendedName>
</protein>
<gene>
    <name evidence="4" type="ORF">DFJ66_0327</name>
</gene>
<dbReference type="InterPro" id="IPR036513">
    <property type="entry name" value="STAS_dom_sf"/>
</dbReference>
<dbReference type="RefSeq" id="WP_170199066.1">
    <property type="nucleotide sequence ID" value="NZ_JBIUBA010000066.1"/>
</dbReference>
<proteinExistence type="inferred from homology"/>